<gene>
    <name evidence="2" type="ORF">V9T40_004978</name>
</gene>
<feature type="region of interest" description="Disordered" evidence="1">
    <location>
        <begin position="43"/>
        <end position="82"/>
    </location>
</feature>
<proteinExistence type="predicted"/>
<dbReference type="Proteomes" id="UP001367676">
    <property type="component" value="Unassembled WGS sequence"/>
</dbReference>
<feature type="compositionally biased region" description="Low complexity" evidence="1">
    <location>
        <begin position="43"/>
        <end position="64"/>
    </location>
</feature>
<dbReference type="AlphaFoldDB" id="A0AAN9TDA7"/>
<evidence type="ECO:0000313" key="2">
    <source>
        <dbReference type="EMBL" id="KAK7584015.1"/>
    </source>
</evidence>
<keyword evidence="3" id="KW-1185">Reference proteome</keyword>
<evidence type="ECO:0000256" key="1">
    <source>
        <dbReference type="SAM" id="MobiDB-lite"/>
    </source>
</evidence>
<name>A0AAN9TDA7_9HEMI</name>
<accession>A0AAN9TDA7</accession>
<sequence>MIKNTHYIYIFVSLIVCQTRQGKNQITCAPAFSVAMATATQLQQPQQKQPQRLANAAPVKAAPATVDPLSARLPESLTKGVQ</sequence>
<comment type="caution">
    <text evidence="2">The sequence shown here is derived from an EMBL/GenBank/DDBJ whole genome shotgun (WGS) entry which is preliminary data.</text>
</comment>
<reference evidence="2 3" key="1">
    <citation type="submission" date="2024-03" db="EMBL/GenBank/DDBJ databases">
        <title>Adaptation during the transition from Ophiocordyceps entomopathogen to insect associate is accompanied by gene loss and intensified selection.</title>
        <authorList>
            <person name="Ward C.M."/>
            <person name="Onetto C.A."/>
            <person name="Borneman A.R."/>
        </authorList>
    </citation>
    <scope>NUCLEOTIDE SEQUENCE [LARGE SCALE GENOMIC DNA]</scope>
    <source>
        <strain evidence="2">AWRI1</strain>
        <tissue evidence="2">Single Adult Female</tissue>
    </source>
</reference>
<organism evidence="2 3">
    <name type="scientific">Parthenolecanium corni</name>
    <dbReference type="NCBI Taxonomy" id="536013"/>
    <lineage>
        <taxon>Eukaryota</taxon>
        <taxon>Metazoa</taxon>
        <taxon>Ecdysozoa</taxon>
        <taxon>Arthropoda</taxon>
        <taxon>Hexapoda</taxon>
        <taxon>Insecta</taxon>
        <taxon>Pterygota</taxon>
        <taxon>Neoptera</taxon>
        <taxon>Paraneoptera</taxon>
        <taxon>Hemiptera</taxon>
        <taxon>Sternorrhyncha</taxon>
        <taxon>Coccoidea</taxon>
        <taxon>Coccidae</taxon>
        <taxon>Parthenolecanium</taxon>
    </lineage>
</organism>
<protein>
    <submittedName>
        <fullName evidence="2">Uncharacterized protein</fullName>
    </submittedName>
</protein>
<dbReference type="EMBL" id="JBBCAQ010000032">
    <property type="protein sequence ID" value="KAK7584015.1"/>
    <property type="molecule type" value="Genomic_DNA"/>
</dbReference>
<evidence type="ECO:0000313" key="3">
    <source>
        <dbReference type="Proteomes" id="UP001367676"/>
    </source>
</evidence>